<evidence type="ECO:0000259" key="1">
    <source>
        <dbReference type="Pfam" id="PF18029"/>
    </source>
</evidence>
<evidence type="ECO:0000313" key="2">
    <source>
        <dbReference type="EMBL" id="MEJ8573796.1"/>
    </source>
</evidence>
<dbReference type="InterPro" id="IPR029068">
    <property type="entry name" value="Glyas_Bleomycin-R_OHBP_Dase"/>
</dbReference>
<proteinExistence type="predicted"/>
<protein>
    <submittedName>
        <fullName evidence="2">VOC family protein</fullName>
    </submittedName>
</protein>
<organism evidence="2 3">
    <name type="scientific">Microbaculum marinum</name>
    <dbReference type="NCBI Taxonomy" id="1764581"/>
    <lineage>
        <taxon>Bacteria</taxon>
        <taxon>Pseudomonadati</taxon>
        <taxon>Pseudomonadota</taxon>
        <taxon>Alphaproteobacteria</taxon>
        <taxon>Hyphomicrobiales</taxon>
        <taxon>Tepidamorphaceae</taxon>
        <taxon>Microbaculum</taxon>
    </lineage>
</organism>
<dbReference type="Proteomes" id="UP001378188">
    <property type="component" value="Unassembled WGS sequence"/>
</dbReference>
<dbReference type="Gene3D" id="3.10.180.10">
    <property type="entry name" value="2,3-Dihydroxybiphenyl 1,2-Dioxygenase, domain 1"/>
    <property type="match status" value="1"/>
</dbReference>
<gene>
    <name evidence="2" type="ORF">V3328_20070</name>
</gene>
<dbReference type="SUPFAM" id="SSF54593">
    <property type="entry name" value="Glyoxalase/Bleomycin resistance protein/Dihydroxybiphenyl dioxygenase"/>
    <property type="match status" value="1"/>
</dbReference>
<sequence length="142" mass="15327">MAGREQGDDRPVAGAFVRDVNLFAADPQRLAAFYSALFGFAEIEAVRSPVFRCLDAGGVRLGFNGPEAYALLDLSDRQAPKGTVGCYVTVELADDAAVDDAATRAVGLGATLIKPPCETYYNAWQCVLADPEDNVFRIQHQR</sequence>
<dbReference type="EMBL" id="JAZHOF010000008">
    <property type="protein sequence ID" value="MEJ8573796.1"/>
    <property type="molecule type" value="Genomic_DNA"/>
</dbReference>
<comment type="caution">
    <text evidence="2">The sequence shown here is derived from an EMBL/GenBank/DDBJ whole genome shotgun (WGS) entry which is preliminary data.</text>
</comment>
<dbReference type="Pfam" id="PF18029">
    <property type="entry name" value="Glyoxalase_6"/>
    <property type="match status" value="1"/>
</dbReference>
<feature type="domain" description="Glyoxalase-like" evidence="1">
    <location>
        <begin position="23"/>
        <end position="138"/>
    </location>
</feature>
<evidence type="ECO:0000313" key="3">
    <source>
        <dbReference type="Proteomes" id="UP001378188"/>
    </source>
</evidence>
<keyword evidence="3" id="KW-1185">Reference proteome</keyword>
<dbReference type="RefSeq" id="WP_340331490.1">
    <property type="nucleotide sequence ID" value="NZ_JAZHOF010000008.1"/>
</dbReference>
<reference evidence="2 3" key="1">
    <citation type="submission" date="2024-02" db="EMBL/GenBank/DDBJ databases">
        <title>Genome analysis and characterization of Microbaculum marinisediminis sp. nov., isolated from marine sediment.</title>
        <authorList>
            <person name="Du Z.-J."/>
            <person name="Ye Y.-Q."/>
            <person name="Zhang Z.-R."/>
            <person name="Yuan S.-M."/>
            <person name="Zhang X.-Y."/>
        </authorList>
    </citation>
    <scope>NUCLEOTIDE SEQUENCE [LARGE SCALE GENOMIC DNA]</scope>
    <source>
        <strain evidence="2 3">SDUM1044001</strain>
    </source>
</reference>
<name>A0AAW9RVN7_9HYPH</name>
<dbReference type="InterPro" id="IPR041581">
    <property type="entry name" value="Glyoxalase_6"/>
</dbReference>
<accession>A0AAW9RVN7</accession>
<dbReference type="AlphaFoldDB" id="A0AAW9RVN7"/>